<gene>
    <name evidence="3" type="ORF">NET02_05140</name>
</gene>
<keyword evidence="4" id="KW-1185">Reference proteome</keyword>
<name>A0AA41WBC1_9BACT</name>
<accession>A0AA41WBC1</accession>
<dbReference type="Gene3D" id="2.10.260.10">
    <property type="match status" value="1"/>
</dbReference>
<dbReference type="RefSeq" id="WP_284056304.1">
    <property type="nucleotide sequence ID" value="NZ_JAMSLR010000003.1"/>
</dbReference>
<dbReference type="AlphaFoldDB" id="A0AA41WBC1"/>
<dbReference type="Proteomes" id="UP001165306">
    <property type="component" value="Unassembled WGS sequence"/>
</dbReference>
<evidence type="ECO:0000313" key="4">
    <source>
        <dbReference type="Proteomes" id="UP001165306"/>
    </source>
</evidence>
<dbReference type="Pfam" id="PF04014">
    <property type="entry name" value="MazE_antitoxin"/>
    <property type="match status" value="1"/>
</dbReference>
<organism evidence="3 4">
    <name type="scientific">Thermalbibacter longus</name>
    <dbReference type="NCBI Taxonomy" id="2951981"/>
    <lineage>
        <taxon>Bacteria</taxon>
        <taxon>Pseudomonadati</taxon>
        <taxon>Thermomicrobiota</taxon>
        <taxon>Thermomicrobia</taxon>
        <taxon>Thermomicrobiales</taxon>
        <taxon>Thermomicrobiaceae</taxon>
        <taxon>Thermalbibacter</taxon>
    </lineage>
</organism>
<dbReference type="SUPFAM" id="SSF89447">
    <property type="entry name" value="AbrB/MazE/MraZ-like"/>
    <property type="match status" value="1"/>
</dbReference>
<dbReference type="EMBL" id="JAMSLR010000003">
    <property type="protein sequence ID" value="MCM8748522.1"/>
    <property type="molecule type" value="Genomic_DNA"/>
</dbReference>
<evidence type="ECO:0000259" key="2">
    <source>
        <dbReference type="PROSITE" id="PS51740"/>
    </source>
</evidence>
<dbReference type="GO" id="GO:0003677">
    <property type="term" value="F:DNA binding"/>
    <property type="evidence" value="ECO:0007669"/>
    <property type="project" value="UniProtKB-UniRule"/>
</dbReference>
<reference evidence="3" key="1">
    <citation type="submission" date="2022-06" db="EMBL/GenBank/DDBJ databases">
        <title>CFH 74404 Thermomicrobiaceae sp.</title>
        <authorList>
            <person name="Ming H."/>
            <person name="Li W.-J."/>
            <person name="Zhao Z."/>
        </authorList>
    </citation>
    <scope>NUCLEOTIDE SEQUENCE</scope>
    <source>
        <strain evidence="3">CFH 74404</strain>
    </source>
</reference>
<evidence type="ECO:0000256" key="1">
    <source>
        <dbReference type="PROSITE-ProRule" id="PRU01076"/>
    </source>
</evidence>
<comment type="caution">
    <text evidence="3">The sequence shown here is derived from an EMBL/GenBank/DDBJ whole genome shotgun (WGS) entry which is preliminary data.</text>
</comment>
<dbReference type="PROSITE" id="PS51740">
    <property type="entry name" value="SPOVT_ABRB"/>
    <property type="match status" value="1"/>
</dbReference>
<dbReference type="SMART" id="SM00966">
    <property type="entry name" value="SpoVT_AbrB"/>
    <property type="match status" value="1"/>
</dbReference>
<protein>
    <submittedName>
        <fullName evidence="3">AbrB/MazE/SpoVT family DNA-binding domain-containing protein</fullName>
    </submittedName>
</protein>
<dbReference type="InterPro" id="IPR037914">
    <property type="entry name" value="SpoVT-AbrB_sf"/>
</dbReference>
<evidence type="ECO:0000313" key="3">
    <source>
        <dbReference type="EMBL" id="MCM8748522.1"/>
    </source>
</evidence>
<proteinExistence type="predicted"/>
<dbReference type="InterPro" id="IPR007159">
    <property type="entry name" value="SpoVT-AbrB_dom"/>
</dbReference>
<feature type="domain" description="SpoVT-AbrB" evidence="2">
    <location>
        <begin position="26"/>
        <end position="72"/>
    </location>
</feature>
<keyword evidence="1 3" id="KW-0238">DNA-binding</keyword>
<sequence>MTLGNTFVTVTYAGIIALSSGSAMKEILSTITSKGQVTIPAEVRSHLGLKEGDRVLFVLMDQGRVELKALKYPTVASLAGAAGRLAEPRDIEEMLQIAREDALERKFRNE</sequence>
<dbReference type="NCBIfam" id="TIGR01439">
    <property type="entry name" value="lp_hng_hel_AbrB"/>
    <property type="match status" value="1"/>
</dbReference>